<organism evidence="2 3">
    <name type="scientific">Prevotella histicola</name>
    <dbReference type="NCBI Taxonomy" id="470565"/>
    <lineage>
        <taxon>Bacteria</taxon>
        <taxon>Pseudomonadati</taxon>
        <taxon>Bacteroidota</taxon>
        <taxon>Bacteroidia</taxon>
        <taxon>Bacteroidales</taxon>
        <taxon>Prevotellaceae</taxon>
        <taxon>Prevotella</taxon>
    </lineage>
</organism>
<dbReference type="Gene3D" id="1.10.10.10">
    <property type="entry name" value="Winged helix-like DNA-binding domain superfamily/Winged helix DNA-binding domain"/>
    <property type="match status" value="1"/>
</dbReference>
<dbReference type="InterPro" id="IPR036388">
    <property type="entry name" value="WH-like_DNA-bd_sf"/>
</dbReference>
<dbReference type="AlphaFoldDB" id="A0A930HZ25"/>
<protein>
    <submittedName>
        <fullName evidence="2">HNH endonuclease</fullName>
    </submittedName>
</protein>
<dbReference type="InterPro" id="IPR003647">
    <property type="entry name" value="Intron_nuc_1_rpt"/>
</dbReference>
<comment type="caution">
    <text evidence="2">The sequence shown here is derived from an EMBL/GenBank/DDBJ whole genome shotgun (WGS) entry which is preliminary data.</text>
</comment>
<keyword evidence="2" id="KW-0255">Endonuclease</keyword>
<gene>
    <name evidence="2" type="ORF">HXN33_07775</name>
</gene>
<sequence length="194" mass="22067">MKILVQFSGGKDSQACLTKEVWKSVDDYEGFYEVSNMGDVRSINRYTKDGKFLKGKVLKQGLCTSGYKHVVFCKDGIKKDMLVHRLVARAFLQNENKYAEINHKDEDKCNNVVSNLEWCDRVYNNNYNSVVARNLLKATKAIIKGVLQIKDGRTIGIFESMKEAERATGIFHESISACCRGKRRSAGGFNWSYK</sequence>
<name>A0A930HZ25_9BACT</name>
<feature type="domain" description="NUMOD4" evidence="1">
    <location>
        <begin position="20"/>
        <end position="71"/>
    </location>
</feature>
<dbReference type="InterPro" id="IPR010902">
    <property type="entry name" value="NUMOD4"/>
</dbReference>
<keyword evidence="2" id="KW-0378">Hydrolase</keyword>
<dbReference type="GO" id="GO:0016788">
    <property type="term" value="F:hydrolase activity, acting on ester bonds"/>
    <property type="evidence" value="ECO:0007669"/>
    <property type="project" value="InterPro"/>
</dbReference>
<keyword evidence="2" id="KW-0540">Nuclease</keyword>
<evidence type="ECO:0000313" key="2">
    <source>
        <dbReference type="EMBL" id="MBF1415462.1"/>
    </source>
</evidence>
<dbReference type="Pfam" id="PF07463">
    <property type="entry name" value="NUMOD4"/>
    <property type="match status" value="1"/>
</dbReference>
<dbReference type="GO" id="GO:0004519">
    <property type="term" value="F:endonuclease activity"/>
    <property type="evidence" value="ECO:0007669"/>
    <property type="project" value="UniProtKB-KW"/>
</dbReference>
<dbReference type="Gene3D" id="3.90.75.20">
    <property type="match status" value="1"/>
</dbReference>
<accession>A0A930HZ25</accession>
<dbReference type="SUPFAM" id="SSF54060">
    <property type="entry name" value="His-Me finger endonucleases"/>
    <property type="match status" value="1"/>
</dbReference>
<dbReference type="EMBL" id="JABZSQ010000145">
    <property type="protein sequence ID" value="MBF1415462.1"/>
    <property type="molecule type" value="Genomic_DNA"/>
</dbReference>
<evidence type="ECO:0000259" key="1">
    <source>
        <dbReference type="Pfam" id="PF07463"/>
    </source>
</evidence>
<proteinExistence type="predicted"/>
<evidence type="ECO:0000313" key="3">
    <source>
        <dbReference type="Proteomes" id="UP000757461"/>
    </source>
</evidence>
<dbReference type="SUPFAM" id="SSF64496">
    <property type="entry name" value="DNA-binding domain of intron-encoded endonucleases"/>
    <property type="match status" value="1"/>
</dbReference>
<reference evidence="2" key="1">
    <citation type="submission" date="2020-04" db="EMBL/GenBank/DDBJ databases">
        <title>Deep metagenomics examines the oral microbiome during advanced dental caries in children, revealing novel taxa and co-occurrences with host molecules.</title>
        <authorList>
            <person name="Baker J.L."/>
            <person name="Morton J.T."/>
            <person name="Dinis M."/>
            <person name="Alvarez R."/>
            <person name="Tran N.C."/>
            <person name="Knight R."/>
            <person name="Edlund A."/>
        </authorList>
    </citation>
    <scope>NUCLEOTIDE SEQUENCE</scope>
    <source>
        <strain evidence="2">JCVI_25_bin.9</strain>
    </source>
</reference>
<dbReference type="SMART" id="SM00497">
    <property type="entry name" value="IENR1"/>
    <property type="match status" value="1"/>
</dbReference>
<dbReference type="InterPro" id="IPR044925">
    <property type="entry name" value="His-Me_finger_sf"/>
</dbReference>
<dbReference type="Proteomes" id="UP000757461">
    <property type="component" value="Unassembled WGS sequence"/>
</dbReference>